<accession>A0A0G1C3N0</accession>
<evidence type="ECO:0008006" key="4">
    <source>
        <dbReference type="Google" id="ProtNLM"/>
    </source>
</evidence>
<proteinExistence type="predicted"/>
<feature type="transmembrane region" description="Helical" evidence="1">
    <location>
        <begin position="123"/>
        <end position="142"/>
    </location>
</feature>
<evidence type="ECO:0000256" key="1">
    <source>
        <dbReference type="SAM" id="Phobius"/>
    </source>
</evidence>
<keyword evidence="1" id="KW-0812">Transmembrane</keyword>
<dbReference type="AlphaFoldDB" id="A0A0G1C3N0"/>
<evidence type="ECO:0000313" key="2">
    <source>
        <dbReference type="EMBL" id="KKS80162.1"/>
    </source>
</evidence>
<sequence>GLVFFIPFIPKIIFDFTHNFKQTFGLIAWAGYRLVNFHKYGNALPTIFEYWQKFTSWDQPWVAAGLGLLALIAIFKHKLLFYFLLINLIGFFLHGSPSEAYFPVLFPLWAIMLSLIKPKIIKVLIILVCFYNIYYLYSHNFVTYGPTLKERIVLVQLIKSQTNHQSFQLLNPGFDNYRYLLWWLNSPVSLKADIQYQIYDDFSIRFVPPLNSTVYHFSNQKLIKYD</sequence>
<gene>
    <name evidence="2" type="ORF">UV54_C0014G0001</name>
</gene>
<dbReference type="Proteomes" id="UP000034213">
    <property type="component" value="Unassembled WGS sequence"/>
</dbReference>
<name>A0A0G1C3N0_9BACT</name>
<keyword evidence="1" id="KW-0472">Membrane</keyword>
<organism evidence="2 3">
    <name type="scientific">Candidatus Beckwithbacteria bacterium GW2011_GWA2_43_10</name>
    <dbReference type="NCBI Taxonomy" id="1618369"/>
    <lineage>
        <taxon>Bacteria</taxon>
        <taxon>Candidatus Beckwithiibacteriota</taxon>
    </lineage>
</organism>
<feature type="non-terminal residue" evidence="2">
    <location>
        <position position="1"/>
    </location>
</feature>
<dbReference type="EMBL" id="LCEW01000014">
    <property type="protein sequence ID" value="KKS80162.1"/>
    <property type="molecule type" value="Genomic_DNA"/>
</dbReference>
<dbReference type="STRING" id="1618369.UV54_C0014G0001"/>
<feature type="transmembrane region" description="Helical" evidence="1">
    <location>
        <begin position="61"/>
        <end position="94"/>
    </location>
</feature>
<reference evidence="2 3" key="1">
    <citation type="journal article" date="2015" name="Nature">
        <title>rRNA introns, odd ribosomes, and small enigmatic genomes across a large radiation of phyla.</title>
        <authorList>
            <person name="Brown C.T."/>
            <person name="Hug L.A."/>
            <person name="Thomas B.C."/>
            <person name="Sharon I."/>
            <person name="Castelle C.J."/>
            <person name="Singh A."/>
            <person name="Wilkins M.J."/>
            <person name="Williams K.H."/>
            <person name="Banfield J.F."/>
        </authorList>
    </citation>
    <scope>NUCLEOTIDE SEQUENCE [LARGE SCALE GENOMIC DNA]</scope>
</reference>
<protein>
    <recommendedName>
        <fullName evidence="4">Glycosyltransferase RgtA/B/C/D-like domain-containing protein</fullName>
    </recommendedName>
</protein>
<evidence type="ECO:0000313" key="3">
    <source>
        <dbReference type="Proteomes" id="UP000034213"/>
    </source>
</evidence>
<comment type="caution">
    <text evidence="2">The sequence shown here is derived from an EMBL/GenBank/DDBJ whole genome shotgun (WGS) entry which is preliminary data.</text>
</comment>
<keyword evidence="1" id="KW-1133">Transmembrane helix</keyword>